<evidence type="ECO:0000256" key="1">
    <source>
        <dbReference type="ARBA" id="ARBA00023125"/>
    </source>
</evidence>
<dbReference type="InterPro" id="IPR023772">
    <property type="entry name" value="DNA-bd_HTH_TetR-type_CS"/>
</dbReference>
<dbReference type="InterPro" id="IPR001647">
    <property type="entry name" value="HTH_TetR"/>
</dbReference>
<protein>
    <submittedName>
        <fullName evidence="4">TetR family transcriptional regulator</fullName>
    </submittedName>
</protein>
<reference evidence="4 5" key="1">
    <citation type="journal article" date="2020" name="Int. J. Syst. Evol. Microbiol.">
        <title>Reclassification of Streptomyces castelarensis and Streptomyces sporoclivatus as later heterotypic synonyms of Streptomyces antimycoticus.</title>
        <authorList>
            <person name="Komaki H."/>
            <person name="Tamura T."/>
        </authorList>
    </citation>
    <scope>NUCLEOTIDE SEQUENCE [LARGE SCALE GENOMIC DNA]</scope>
    <source>
        <strain evidence="4 5">NBRC 13459</strain>
    </source>
</reference>
<dbReference type="PANTHER" id="PTHR30055">
    <property type="entry name" value="HTH-TYPE TRANSCRIPTIONAL REGULATOR RUTR"/>
    <property type="match status" value="1"/>
</dbReference>
<proteinExistence type="predicted"/>
<dbReference type="InterPro" id="IPR045823">
    <property type="entry name" value="TetR_C_32"/>
</dbReference>
<evidence type="ECO:0000256" key="2">
    <source>
        <dbReference type="PROSITE-ProRule" id="PRU00335"/>
    </source>
</evidence>
<dbReference type="Proteomes" id="UP000301309">
    <property type="component" value="Unassembled WGS sequence"/>
</dbReference>
<organism evidence="4 5">
    <name type="scientific">Streptomyces violaceusniger</name>
    <dbReference type="NCBI Taxonomy" id="68280"/>
    <lineage>
        <taxon>Bacteria</taxon>
        <taxon>Bacillati</taxon>
        <taxon>Actinomycetota</taxon>
        <taxon>Actinomycetes</taxon>
        <taxon>Kitasatosporales</taxon>
        <taxon>Streptomycetaceae</taxon>
        <taxon>Streptomyces</taxon>
        <taxon>Streptomyces violaceusniger group</taxon>
    </lineage>
</organism>
<accession>A0A4D4LAM9</accession>
<dbReference type="Pfam" id="PF19344">
    <property type="entry name" value="TetR_C_32"/>
    <property type="match status" value="1"/>
</dbReference>
<dbReference type="GO" id="GO:0003700">
    <property type="term" value="F:DNA-binding transcription factor activity"/>
    <property type="evidence" value="ECO:0007669"/>
    <property type="project" value="TreeGrafter"/>
</dbReference>
<dbReference type="PROSITE" id="PS01081">
    <property type="entry name" value="HTH_TETR_1"/>
    <property type="match status" value="1"/>
</dbReference>
<dbReference type="PANTHER" id="PTHR30055:SF227">
    <property type="entry name" value="TRANSCRIPTIONAL REGULATORY PROTEIN (PROBABLY TETR-FAMILY)-RELATED"/>
    <property type="match status" value="1"/>
</dbReference>
<dbReference type="EMBL" id="BJHW01000002">
    <property type="protein sequence ID" value="GDY58611.1"/>
    <property type="molecule type" value="Genomic_DNA"/>
</dbReference>
<dbReference type="SUPFAM" id="SSF48498">
    <property type="entry name" value="Tetracyclin repressor-like, C-terminal domain"/>
    <property type="match status" value="1"/>
</dbReference>
<name>A0A4D4LAM9_STRVO</name>
<keyword evidence="5" id="KW-1185">Reference proteome</keyword>
<keyword evidence="1 2" id="KW-0238">DNA-binding</keyword>
<feature type="DNA-binding region" description="H-T-H motif" evidence="2">
    <location>
        <begin position="38"/>
        <end position="57"/>
    </location>
</feature>
<dbReference type="InterPro" id="IPR009057">
    <property type="entry name" value="Homeodomain-like_sf"/>
</dbReference>
<dbReference type="PROSITE" id="PS50977">
    <property type="entry name" value="HTH_TETR_2"/>
    <property type="match status" value="1"/>
</dbReference>
<evidence type="ECO:0000313" key="4">
    <source>
        <dbReference type="EMBL" id="GDY58611.1"/>
    </source>
</evidence>
<dbReference type="Gene3D" id="1.10.357.10">
    <property type="entry name" value="Tetracycline Repressor, domain 2"/>
    <property type="match status" value="1"/>
</dbReference>
<evidence type="ECO:0000313" key="5">
    <source>
        <dbReference type="Proteomes" id="UP000301309"/>
    </source>
</evidence>
<dbReference type="SUPFAM" id="SSF46689">
    <property type="entry name" value="Homeodomain-like"/>
    <property type="match status" value="1"/>
</dbReference>
<dbReference type="GO" id="GO:0000976">
    <property type="term" value="F:transcription cis-regulatory region binding"/>
    <property type="evidence" value="ECO:0007669"/>
    <property type="project" value="TreeGrafter"/>
</dbReference>
<gene>
    <name evidence="4" type="ORF">SVIO_092340</name>
</gene>
<sequence length="232" mass="25682">MRTGTSQRDDQRQTAQQRRKELLEAADRVVLRDGPEASMNAIAAEAGITKPILYRHFGDKGGLYRALAKRHTDALLASLRAALDAPADDRRQRVEATLDTYLAAIEARPQVYRFLMHPADHGQPEPEQGFDVGHHSAPLLRRLGEELATVIAERLELGPGGDEVARVWGHGIVGMMHAAGDWWLRDRPCARGQLVHHLTDLLWGGCRWRTTGSAHRASEAPAAPRVRLAARP</sequence>
<dbReference type="InterPro" id="IPR050109">
    <property type="entry name" value="HTH-type_TetR-like_transc_reg"/>
</dbReference>
<dbReference type="AlphaFoldDB" id="A0A4D4LAM9"/>
<dbReference type="InterPro" id="IPR036271">
    <property type="entry name" value="Tet_transcr_reg_TetR-rel_C_sf"/>
</dbReference>
<dbReference type="PRINTS" id="PR00455">
    <property type="entry name" value="HTHTETR"/>
</dbReference>
<evidence type="ECO:0000259" key="3">
    <source>
        <dbReference type="PROSITE" id="PS50977"/>
    </source>
</evidence>
<dbReference type="Pfam" id="PF00440">
    <property type="entry name" value="TetR_N"/>
    <property type="match status" value="1"/>
</dbReference>
<comment type="caution">
    <text evidence="4">The sequence shown here is derived from an EMBL/GenBank/DDBJ whole genome shotgun (WGS) entry which is preliminary data.</text>
</comment>
<feature type="domain" description="HTH tetR-type" evidence="3">
    <location>
        <begin position="16"/>
        <end position="75"/>
    </location>
</feature>